<accession>C5KBL5</accession>
<dbReference type="EMBL" id="GG671883">
    <property type="protein sequence ID" value="EER18135.1"/>
    <property type="molecule type" value="Genomic_DNA"/>
</dbReference>
<gene>
    <name evidence="2" type="ORF">Pmar_PMAR009163</name>
</gene>
<dbReference type="AlphaFoldDB" id="C5KBL5"/>
<evidence type="ECO:0000313" key="3">
    <source>
        <dbReference type="Proteomes" id="UP000007800"/>
    </source>
</evidence>
<dbReference type="InParanoid" id="C5KBL5"/>
<feature type="region of interest" description="Disordered" evidence="1">
    <location>
        <begin position="103"/>
        <end position="132"/>
    </location>
</feature>
<sequence length="161" mass="18093">MVVVVEVRAKKVGPVPRREQRKNIDEMAGFLRSVPDIKCDSDKGGCCVSGDYSAVVSALKGTREYMNSKNPGEGDFQDSFEIIARSTDGTQEMKDALEAFITPTYGESPPSQLKELSRRGRSSSSDGIVQVMPDIPERKRVFSYDGSHEQKEFYEEWHTQY</sequence>
<proteinExistence type="predicted"/>
<evidence type="ECO:0000313" key="2">
    <source>
        <dbReference type="EMBL" id="EER18135.1"/>
    </source>
</evidence>
<reference evidence="2 3" key="1">
    <citation type="submission" date="2008-07" db="EMBL/GenBank/DDBJ databases">
        <authorList>
            <person name="El-Sayed N."/>
            <person name="Caler E."/>
            <person name="Inman J."/>
            <person name="Amedeo P."/>
            <person name="Hass B."/>
            <person name="Wortman J."/>
        </authorList>
    </citation>
    <scope>NUCLEOTIDE SEQUENCE [LARGE SCALE GENOMIC DNA]</scope>
    <source>
        <strain evidence="3">ATCC 50983 / TXsc</strain>
    </source>
</reference>
<evidence type="ECO:0000256" key="1">
    <source>
        <dbReference type="SAM" id="MobiDB-lite"/>
    </source>
</evidence>
<protein>
    <submittedName>
        <fullName evidence="2">Uncharacterized protein</fullName>
    </submittedName>
</protein>
<name>C5KBL5_PERM5</name>
<keyword evidence="3" id="KW-1185">Reference proteome</keyword>
<organism evidence="3">
    <name type="scientific">Perkinsus marinus (strain ATCC 50983 / TXsc)</name>
    <dbReference type="NCBI Taxonomy" id="423536"/>
    <lineage>
        <taxon>Eukaryota</taxon>
        <taxon>Sar</taxon>
        <taxon>Alveolata</taxon>
        <taxon>Perkinsozoa</taxon>
        <taxon>Perkinsea</taxon>
        <taxon>Perkinsida</taxon>
        <taxon>Perkinsidae</taxon>
        <taxon>Perkinsus</taxon>
    </lineage>
</organism>
<dbReference type="OrthoDB" id="430125at2759"/>
<dbReference type="RefSeq" id="XP_002786339.1">
    <property type="nucleotide sequence ID" value="XM_002786293.1"/>
</dbReference>
<dbReference type="Proteomes" id="UP000007800">
    <property type="component" value="Unassembled WGS sequence"/>
</dbReference>
<dbReference type="GeneID" id="9048631"/>
<dbReference type="OMA" id="NIDEMAG"/>